<evidence type="ECO:0000256" key="9">
    <source>
        <dbReference type="ARBA" id="ARBA00066187"/>
    </source>
</evidence>
<comment type="function">
    <text evidence="2">Hydrolysis of the deoxyribose N-glycosidic bond to excise 3-methyladenine, and 7-methylguanine from the damaged DNA polymer formed by alkylation lesions.</text>
</comment>
<evidence type="ECO:0000256" key="8">
    <source>
        <dbReference type="ARBA" id="ARBA00033426"/>
    </source>
</evidence>
<dbReference type="AlphaFoldDB" id="A0AA38MN13"/>
<protein>
    <recommendedName>
        <fullName evidence="10">DNA-3-methyladenine glycosylase</fullName>
        <ecNumber evidence="4">3.2.2.21</ecNumber>
    </recommendedName>
    <alternativeName>
        <fullName evidence="11">3-alkyladenine DNA glycosylase</fullName>
    </alternativeName>
    <alternativeName>
        <fullName evidence="8">3-methyladenine DNA glycosidase</fullName>
    </alternativeName>
    <alternativeName>
        <fullName evidence="13">ADPG</fullName>
    </alternativeName>
    <alternativeName>
        <fullName evidence="12">N-methylpurine-DNA glycosylase</fullName>
    </alternativeName>
</protein>
<keyword evidence="5" id="KW-0227">DNA damage</keyword>
<evidence type="ECO:0000313" key="14">
    <source>
        <dbReference type="EMBL" id="KAJ3664310.1"/>
    </source>
</evidence>
<evidence type="ECO:0000256" key="3">
    <source>
        <dbReference type="ARBA" id="ARBA00009232"/>
    </source>
</evidence>
<dbReference type="Pfam" id="PF02245">
    <property type="entry name" value="Pur_DNA_glyco"/>
    <property type="match status" value="1"/>
</dbReference>
<sequence>MAESRRLGKADLTLPCKEMAHYLLGKILARKLDNGAVLKGRIVETECYLGGEDKASHSYNGRQTPGNEPMYMPSGTTYVYFTYGMYFCFNISSIEPGAVVLIRAAEPLQGLETMAKFRSVKKKGVLKETELCNGPSKLCIAMNMTKQNCNKMDLCESEVLWIEDDGGKVEEKEIVISTRIGIASAGEEWAGKPLRFYVLSNPHVSKRDKKAERELS</sequence>
<comment type="catalytic activity">
    <reaction evidence="1">
        <text>Hydrolysis of alkylated DNA, releasing 3-methyladenine, 3-methylguanine, 7-methylguanine and 7-methyladenine.</text>
        <dbReference type="EC" id="3.2.2.21"/>
    </reaction>
</comment>
<dbReference type="GO" id="GO:0003677">
    <property type="term" value="F:DNA binding"/>
    <property type="evidence" value="ECO:0007669"/>
    <property type="project" value="InterPro"/>
</dbReference>
<accession>A0AA38MN13</accession>
<keyword evidence="7" id="KW-0234">DNA repair</keyword>
<dbReference type="PANTHER" id="PTHR10429:SF0">
    <property type="entry name" value="DNA-3-METHYLADENINE GLYCOSYLASE"/>
    <property type="match status" value="1"/>
</dbReference>
<dbReference type="InterPro" id="IPR003180">
    <property type="entry name" value="MPG"/>
</dbReference>
<dbReference type="GO" id="GO:0006284">
    <property type="term" value="P:base-excision repair"/>
    <property type="evidence" value="ECO:0007669"/>
    <property type="project" value="InterPro"/>
</dbReference>
<dbReference type="CDD" id="cd00540">
    <property type="entry name" value="AAG"/>
    <property type="match status" value="1"/>
</dbReference>
<proteinExistence type="inferred from homology"/>
<evidence type="ECO:0000256" key="13">
    <source>
        <dbReference type="ARBA" id="ARBA00082988"/>
    </source>
</evidence>
<dbReference type="Proteomes" id="UP001168821">
    <property type="component" value="Unassembled WGS sequence"/>
</dbReference>
<evidence type="ECO:0000256" key="10">
    <source>
        <dbReference type="ARBA" id="ARBA00068926"/>
    </source>
</evidence>
<dbReference type="PANTHER" id="PTHR10429">
    <property type="entry name" value="DNA-3-METHYLADENINE GLYCOSYLASE"/>
    <property type="match status" value="1"/>
</dbReference>
<keyword evidence="6" id="KW-0378">Hydrolase</keyword>
<dbReference type="Gene3D" id="3.10.300.10">
    <property type="entry name" value="Methylpurine-DNA glycosylase (MPG)"/>
    <property type="match status" value="1"/>
</dbReference>
<evidence type="ECO:0000256" key="7">
    <source>
        <dbReference type="ARBA" id="ARBA00023204"/>
    </source>
</evidence>
<dbReference type="EC" id="3.2.2.21" evidence="4"/>
<dbReference type="FunFam" id="3.10.300.10:FF:000001">
    <property type="entry name" value="Putative 3-methyladenine DNA glycosylase"/>
    <property type="match status" value="1"/>
</dbReference>
<name>A0AA38MN13_9CUCU</name>
<comment type="similarity">
    <text evidence="3">Belongs to the DNA glycosylase MPG family.</text>
</comment>
<comment type="subunit">
    <text evidence="9">Binds MBD1. Binds SSBP1.</text>
</comment>
<evidence type="ECO:0000256" key="1">
    <source>
        <dbReference type="ARBA" id="ARBA00000086"/>
    </source>
</evidence>
<comment type="caution">
    <text evidence="14">The sequence shown here is derived from an EMBL/GenBank/DDBJ whole genome shotgun (WGS) entry which is preliminary data.</text>
</comment>
<evidence type="ECO:0000256" key="12">
    <source>
        <dbReference type="ARBA" id="ARBA00078171"/>
    </source>
</evidence>
<dbReference type="NCBIfam" id="TIGR00567">
    <property type="entry name" value="3mg"/>
    <property type="match status" value="1"/>
</dbReference>
<dbReference type="GO" id="GO:0003905">
    <property type="term" value="F:alkylbase DNA N-glycosylase activity"/>
    <property type="evidence" value="ECO:0007669"/>
    <property type="project" value="UniProtKB-EC"/>
</dbReference>
<dbReference type="InterPro" id="IPR011034">
    <property type="entry name" value="Formyl_transferase-like_C_sf"/>
</dbReference>
<dbReference type="InterPro" id="IPR036995">
    <property type="entry name" value="MPG_sf"/>
</dbReference>
<organism evidence="14 15">
    <name type="scientific">Zophobas morio</name>
    <dbReference type="NCBI Taxonomy" id="2755281"/>
    <lineage>
        <taxon>Eukaryota</taxon>
        <taxon>Metazoa</taxon>
        <taxon>Ecdysozoa</taxon>
        <taxon>Arthropoda</taxon>
        <taxon>Hexapoda</taxon>
        <taxon>Insecta</taxon>
        <taxon>Pterygota</taxon>
        <taxon>Neoptera</taxon>
        <taxon>Endopterygota</taxon>
        <taxon>Coleoptera</taxon>
        <taxon>Polyphaga</taxon>
        <taxon>Cucujiformia</taxon>
        <taxon>Tenebrionidae</taxon>
        <taxon>Zophobas</taxon>
    </lineage>
</organism>
<evidence type="ECO:0000313" key="15">
    <source>
        <dbReference type="Proteomes" id="UP001168821"/>
    </source>
</evidence>
<dbReference type="EMBL" id="JALNTZ010000002">
    <property type="protein sequence ID" value="KAJ3664310.1"/>
    <property type="molecule type" value="Genomic_DNA"/>
</dbReference>
<dbReference type="SUPFAM" id="SSF50486">
    <property type="entry name" value="FMT C-terminal domain-like"/>
    <property type="match status" value="1"/>
</dbReference>
<evidence type="ECO:0000256" key="2">
    <source>
        <dbReference type="ARBA" id="ARBA00002421"/>
    </source>
</evidence>
<gene>
    <name evidence="14" type="ORF">Zmor_008491</name>
</gene>
<dbReference type="HAMAP" id="MF_00527">
    <property type="entry name" value="3MGH"/>
    <property type="match status" value="1"/>
</dbReference>
<evidence type="ECO:0000256" key="11">
    <source>
        <dbReference type="ARBA" id="ARBA00076879"/>
    </source>
</evidence>
<keyword evidence="15" id="KW-1185">Reference proteome</keyword>
<evidence type="ECO:0000256" key="5">
    <source>
        <dbReference type="ARBA" id="ARBA00022763"/>
    </source>
</evidence>
<evidence type="ECO:0000256" key="4">
    <source>
        <dbReference type="ARBA" id="ARBA00012000"/>
    </source>
</evidence>
<reference evidence="14" key="1">
    <citation type="journal article" date="2023" name="G3 (Bethesda)">
        <title>Whole genome assemblies of Zophobas morio and Tenebrio molitor.</title>
        <authorList>
            <person name="Kaur S."/>
            <person name="Stinson S.A."/>
            <person name="diCenzo G.C."/>
        </authorList>
    </citation>
    <scope>NUCLEOTIDE SEQUENCE</scope>
    <source>
        <strain evidence="14">QUZm001</strain>
    </source>
</reference>
<evidence type="ECO:0000256" key="6">
    <source>
        <dbReference type="ARBA" id="ARBA00022801"/>
    </source>
</evidence>